<evidence type="ECO:0000256" key="1">
    <source>
        <dbReference type="ARBA" id="ARBA00022468"/>
    </source>
</evidence>
<evidence type="ECO:0000313" key="4">
    <source>
        <dbReference type="Proteomes" id="UP000193560"/>
    </source>
</evidence>
<feature type="domain" description="Rab-GAP TBC" evidence="2">
    <location>
        <begin position="50"/>
        <end position="229"/>
    </location>
</feature>
<dbReference type="InterPro" id="IPR000195">
    <property type="entry name" value="Rab-GAP-TBC_dom"/>
</dbReference>
<dbReference type="SUPFAM" id="SSF47923">
    <property type="entry name" value="Ypt/Rab-GAP domain of gyp1p"/>
    <property type="match status" value="2"/>
</dbReference>
<dbReference type="InterPro" id="IPR045913">
    <property type="entry name" value="TBC20/Gyp8-like"/>
</dbReference>
<organism evidence="3 4">
    <name type="scientific">Absidia repens</name>
    <dbReference type="NCBI Taxonomy" id="90262"/>
    <lineage>
        <taxon>Eukaryota</taxon>
        <taxon>Fungi</taxon>
        <taxon>Fungi incertae sedis</taxon>
        <taxon>Mucoromycota</taxon>
        <taxon>Mucoromycotina</taxon>
        <taxon>Mucoromycetes</taxon>
        <taxon>Mucorales</taxon>
        <taxon>Cunninghamellaceae</taxon>
        <taxon>Absidia</taxon>
    </lineage>
</organism>
<dbReference type="PROSITE" id="PS50086">
    <property type="entry name" value="TBC_RABGAP"/>
    <property type="match status" value="1"/>
</dbReference>
<accession>A0A1X2IPW6</accession>
<keyword evidence="4" id="KW-1185">Reference proteome</keyword>
<protein>
    <submittedName>
        <fullName evidence="3">Rab-GTPase-TBC domain-domain-containing protein</fullName>
    </submittedName>
</protein>
<evidence type="ECO:0000313" key="3">
    <source>
        <dbReference type="EMBL" id="ORZ20315.1"/>
    </source>
</evidence>
<name>A0A1X2IPW6_9FUNG</name>
<dbReference type="AlphaFoldDB" id="A0A1X2IPW6"/>
<sequence>MHDLTKTTTGVKMSLAKTMARTQRLNLLKRAVLTNDFTTLRRMAREPEGFVRDGLRRLIWPILLRTHQGTYIDEKGSANDVERSLYYYPQDITPNLKAHKQQELKSMIVEILWRNPRLKYYQGFHDICTVFLLVLGKKAAIPAAENVALFFTRYPFYYYAMLDSFDPISKQLRLMMSIIEHEDIKLMGFMERNNIMPFFALSWVLTWFSHDLTDFGKITRLFDLFIASSVMMPLYVSSAITLLRKDELLSTDPEYLHSKVTHIPQDIDIERIIEMAIQLEAKYSSLYLQKSSGIWLHDESTINTWDKDWGIDGSRVPDRLKADQYLANEVTIEDWEDELLDEWISKRTPSTDYGLY</sequence>
<dbReference type="PANTHER" id="PTHR20913">
    <property type="entry name" value="TBC1 DOMAIN FAMILY MEMBER 20/GTPASE"/>
    <property type="match status" value="1"/>
</dbReference>
<comment type="caution">
    <text evidence="3">The sequence shown here is derived from an EMBL/GenBank/DDBJ whole genome shotgun (WGS) entry which is preliminary data.</text>
</comment>
<proteinExistence type="predicted"/>
<dbReference type="Gene3D" id="1.10.472.80">
    <property type="entry name" value="Ypt/Rab-GAP domain of gyp1p, domain 3"/>
    <property type="match status" value="1"/>
</dbReference>
<dbReference type="InterPro" id="IPR035969">
    <property type="entry name" value="Rab-GAP_TBC_sf"/>
</dbReference>
<dbReference type="PANTHER" id="PTHR20913:SF7">
    <property type="entry name" value="RE60063P"/>
    <property type="match status" value="1"/>
</dbReference>
<reference evidence="3 4" key="1">
    <citation type="submission" date="2016-07" db="EMBL/GenBank/DDBJ databases">
        <title>Pervasive Adenine N6-methylation of Active Genes in Fungi.</title>
        <authorList>
            <consortium name="DOE Joint Genome Institute"/>
            <person name="Mondo S.J."/>
            <person name="Dannebaum R.O."/>
            <person name="Kuo R.C."/>
            <person name="Labutti K."/>
            <person name="Haridas S."/>
            <person name="Kuo A."/>
            <person name="Salamov A."/>
            <person name="Ahrendt S.R."/>
            <person name="Lipzen A."/>
            <person name="Sullivan W."/>
            <person name="Andreopoulos W.B."/>
            <person name="Clum A."/>
            <person name="Lindquist E."/>
            <person name="Daum C."/>
            <person name="Ramamoorthy G.K."/>
            <person name="Gryganskyi A."/>
            <person name="Culley D."/>
            <person name="Magnuson J.K."/>
            <person name="James T.Y."/>
            <person name="O'Malley M.A."/>
            <person name="Stajich J.E."/>
            <person name="Spatafora J.W."/>
            <person name="Visel A."/>
            <person name="Grigoriev I.V."/>
        </authorList>
    </citation>
    <scope>NUCLEOTIDE SEQUENCE [LARGE SCALE GENOMIC DNA]</scope>
    <source>
        <strain evidence="3 4">NRRL 1336</strain>
    </source>
</reference>
<dbReference type="GO" id="GO:0005096">
    <property type="term" value="F:GTPase activator activity"/>
    <property type="evidence" value="ECO:0007669"/>
    <property type="project" value="UniProtKB-KW"/>
</dbReference>
<keyword evidence="1" id="KW-0343">GTPase activation</keyword>
<dbReference type="GO" id="GO:0005789">
    <property type="term" value="C:endoplasmic reticulum membrane"/>
    <property type="evidence" value="ECO:0007669"/>
    <property type="project" value="TreeGrafter"/>
</dbReference>
<evidence type="ECO:0000259" key="2">
    <source>
        <dbReference type="PROSITE" id="PS50086"/>
    </source>
</evidence>
<dbReference type="STRING" id="90262.A0A1X2IPW6"/>
<dbReference type="EMBL" id="MCGE01000006">
    <property type="protein sequence ID" value="ORZ20315.1"/>
    <property type="molecule type" value="Genomic_DNA"/>
</dbReference>
<dbReference type="SMART" id="SM00164">
    <property type="entry name" value="TBC"/>
    <property type="match status" value="1"/>
</dbReference>
<dbReference type="Proteomes" id="UP000193560">
    <property type="component" value="Unassembled WGS sequence"/>
</dbReference>
<dbReference type="Pfam" id="PF00566">
    <property type="entry name" value="RabGAP-TBC"/>
    <property type="match status" value="1"/>
</dbReference>
<dbReference type="GO" id="GO:0006888">
    <property type="term" value="P:endoplasmic reticulum to Golgi vesicle-mediated transport"/>
    <property type="evidence" value="ECO:0007669"/>
    <property type="project" value="TreeGrafter"/>
</dbReference>
<gene>
    <name evidence="3" type="ORF">BCR42DRAFT_408489</name>
</gene>
<dbReference type="Gene3D" id="1.10.8.1310">
    <property type="match status" value="1"/>
</dbReference>
<dbReference type="OrthoDB" id="206700at2759"/>